<dbReference type="Gene3D" id="3.30.540.10">
    <property type="entry name" value="Fructose-1,6-Bisphosphatase, subunit A, domain 1"/>
    <property type="match status" value="1"/>
</dbReference>
<dbReference type="GO" id="GO:0046872">
    <property type="term" value="F:metal ion binding"/>
    <property type="evidence" value="ECO:0007669"/>
    <property type="project" value="UniProtKB-KW"/>
</dbReference>
<dbReference type="InterPro" id="IPR000760">
    <property type="entry name" value="Inositol_monophosphatase-like"/>
</dbReference>
<comment type="pathway">
    <text evidence="2">Amino-acid biosynthesis; L-histidine biosynthesis; L-histidine from 5-phospho-alpha-D-ribose 1-diphosphate: step 8/9.</text>
</comment>
<comment type="catalytic activity">
    <reaction evidence="10">
        <text>L-histidinol phosphate + H2O = L-histidinol + phosphate</text>
        <dbReference type="Rhea" id="RHEA:14465"/>
        <dbReference type="ChEBI" id="CHEBI:15377"/>
        <dbReference type="ChEBI" id="CHEBI:43474"/>
        <dbReference type="ChEBI" id="CHEBI:57699"/>
        <dbReference type="ChEBI" id="CHEBI:57980"/>
        <dbReference type="EC" id="3.1.3.15"/>
    </reaction>
</comment>
<dbReference type="CDD" id="cd01641">
    <property type="entry name" value="Bacterial_IMPase_like_1"/>
    <property type="match status" value="1"/>
</dbReference>
<feature type="binding site" evidence="12">
    <location>
        <position position="94"/>
    </location>
    <ligand>
        <name>Mg(2+)</name>
        <dbReference type="ChEBI" id="CHEBI:18420"/>
        <label>1</label>
        <note>catalytic</note>
    </ligand>
</feature>
<evidence type="ECO:0000256" key="5">
    <source>
        <dbReference type="ARBA" id="ARBA00022605"/>
    </source>
</evidence>
<dbReference type="InterPro" id="IPR011809">
    <property type="entry name" value="His_9_proposed"/>
</dbReference>
<dbReference type="PANTHER" id="PTHR43200:SF6">
    <property type="entry name" value="3'(2'),5'-BISPHOSPHATE NUCLEOTIDASE"/>
    <property type="match status" value="1"/>
</dbReference>
<evidence type="ECO:0000313" key="13">
    <source>
        <dbReference type="EMBL" id="AKJ67272.1"/>
    </source>
</evidence>
<name>A0A0G3EPK1_9BURK</name>
<keyword evidence="9" id="KW-0368">Histidine biosynthesis</keyword>
<dbReference type="SUPFAM" id="SSF56655">
    <property type="entry name" value="Carbohydrate phosphatase"/>
    <property type="match status" value="1"/>
</dbReference>
<dbReference type="PANTHER" id="PTHR43200">
    <property type="entry name" value="PHOSPHATASE"/>
    <property type="match status" value="1"/>
</dbReference>
<comment type="cofactor">
    <cofactor evidence="1 12">
        <name>Mg(2+)</name>
        <dbReference type="ChEBI" id="CHEBI:18420"/>
    </cofactor>
</comment>
<evidence type="ECO:0000256" key="8">
    <source>
        <dbReference type="ARBA" id="ARBA00022842"/>
    </source>
</evidence>
<dbReference type="STRING" id="445709.ABW99_02530"/>
<sequence>MHPSPTTSPTPEALAAFAVELAQAVRPISRRWFRHPLEIESKADLSPVTIADREIEQALRQRIAERFPLHGILGEEFGLAHGEAEYVWSIDPIDGTRSFISGYPLWGTLLALLHHGAPVLGVIDVPVLNECWVGVRGLGTHLNGEPCHTGARGNLSDATLYATTPDIFDAAELAVFDALSRRVGMRRFGGDCYSYALLAAGHVDLVMEAGLQPYDYLALAPVIEGAGGVITDWQGRALTLSSGSRVLAAANPELHRQALDVIRAAPPG</sequence>
<evidence type="ECO:0000256" key="7">
    <source>
        <dbReference type="ARBA" id="ARBA00022801"/>
    </source>
</evidence>
<dbReference type="NCBIfam" id="TIGR02067">
    <property type="entry name" value="his_9_HisN"/>
    <property type="match status" value="1"/>
</dbReference>
<dbReference type="Pfam" id="PF00459">
    <property type="entry name" value="Inositol_P"/>
    <property type="match status" value="1"/>
</dbReference>
<keyword evidence="7" id="KW-0378">Hydrolase</keyword>
<evidence type="ECO:0000256" key="1">
    <source>
        <dbReference type="ARBA" id="ARBA00001946"/>
    </source>
</evidence>
<evidence type="ECO:0000256" key="3">
    <source>
        <dbReference type="ARBA" id="ARBA00009759"/>
    </source>
</evidence>
<accession>A0A0G3EPK1</accession>
<evidence type="ECO:0000256" key="2">
    <source>
        <dbReference type="ARBA" id="ARBA00004970"/>
    </source>
</evidence>
<feature type="binding site" evidence="12">
    <location>
        <position position="75"/>
    </location>
    <ligand>
        <name>Mg(2+)</name>
        <dbReference type="ChEBI" id="CHEBI:18420"/>
        <label>1</label>
        <note>catalytic</note>
    </ligand>
</feature>
<keyword evidence="5" id="KW-0028">Amino-acid biosynthesis</keyword>
<dbReference type="PATRIC" id="fig|445709.3.peg.551"/>
<evidence type="ECO:0000256" key="10">
    <source>
        <dbReference type="ARBA" id="ARBA00049158"/>
    </source>
</evidence>
<evidence type="ECO:0000256" key="9">
    <source>
        <dbReference type="ARBA" id="ARBA00023102"/>
    </source>
</evidence>
<dbReference type="OrthoDB" id="9785695at2"/>
<dbReference type="Gene3D" id="3.40.190.80">
    <property type="match status" value="1"/>
</dbReference>
<dbReference type="GO" id="GO:0000105">
    <property type="term" value="P:L-histidine biosynthetic process"/>
    <property type="evidence" value="ECO:0007669"/>
    <property type="project" value="UniProtKB-UniRule"/>
</dbReference>
<feature type="binding site" evidence="12">
    <location>
        <position position="215"/>
    </location>
    <ligand>
        <name>Mg(2+)</name>
        <dbReference type="ChEBI" id="CHEBI:18420"/>
        <label>1</label>
        <note>catalytic</note>
    </ligand>
</feature>
<dbReference type="UniPathway" id="UPA00031">
    <property type="reaction ID" value="UER00013"/>
</dbReference>
<dbReference type="Proteomes" id="UP000036700">
    <property type="component" value="Chromosome"/>
</dbReference>
<evidence type="ECO:0000256" key="6">
    <source>
        <dbReference type="ARBA" id="ARBA00022723"/>
    </source>
</evidence>
<evidence type="ECO:0000313" key="14">
    <source>
        <dbReference type="Proteomes" id="UP000036700"/>
    </source>
</evidence>
<dbReference type="RefSeq" id="WP_047212808.1">
    <property type="nucleotide sequence ID" value="NZ_CP011568.3"/>
</dbReference>
<dbReference type="EC" id="3.1.3.15" evidence="4 11"/>
<dbReference type="AlphaFoldDB" id="A0A0G3EPK1"/>
<evidence type="ECO:0000256" key="11">
    <source>
        <dbReference type="NCBIfam" id="TIGR02067"/>
    </source>
</evidence>
<evidence type="ECO:0000256" key="12">
    <source>
        <dbReference type="PIRSR" id="PIRSR600760-2"/>
    </source>
</evidence>
<dbReference type="KEGG" id="ptx:ABW99_02530"/>
<protein>
    <recommendedName>
        <fullName evidence="4 11">Histidinol-phosphatase</fullName>
        <ecNumber evidence="4 11">3.1.3.15</ecNumber>
    </recommendedName>
</protein>
<evidence type="ECO:0000256" key="4">
    <source>
        <dbReference type="ARBA" id="ARBA00013085"/>
    </source>
</evidence>
<dbReference type="EMBL" id="CP011568">
    <property type="protein sequence ID" value="AKJ67272.1"/>
    <property type="molecule type" value="Genomic_DNA"/>
</dbReference>
<organism evidence="13 14">
    <name type="scientific">Pandoraea thiooxydans</name>
    <dbReference type="NCBI Taxonomy" id="445709"/>
    <lineage>
        <taxon>Bacteria</taxon>
        <taxon>Pseudomonadati</taxon>
        <taxon>Pseudomonadota</taxon>
        <taxon>Betaproteobacteria</taxon>
        <taxon>Burkholderiales</taxon>
        <taxon>Burkholderiaceae</taxon>
        <taxon>Pandoraea</taxon>
    </lineage>
</organism>
<keyword evidence="14" id="KW-1185">Reference proteome</keyword>
<feature type="binding site" evidence="12">
    <location>
        <position position="93"/>
    </location>
    <ligand>
        <name>Mg(2+)</name>
        <dbReference type="ChEBI" id="CHEBI:18420"/>
        <label>2</label>
    </ligand>
</feature>
<dbReference type="PROSITE" id="PS00629">
    <property type="entry name" value="IMP_1"/>
    <property type="match status" value="1"/>
</dbReference>
<comment type="similarity">
    <text evidence="3">Belongs to the inositol monophosphatase superfamily.</text>
</comment>
<feature type="binding site" evidence="12">
    <location>
        <position position="91"/>
    </location>
    <ligand>
        <name>Mg(2+)</name>
        <dbReference type="ChEBI" id="CHEBI:18420"/>
        <label>1</label>
        <note>catalytic</note>
    </ligand>
</feature>
<gene>
    <name evidence="13" type="ORF">ABW99_02530</name>
</gene>
<dbReference type="GO" id="GO:0004401">
    <property type="term" value="F:histidinol-phosphatase activity"/>
    <property type="evidence" value="ECO:0007669"/>
    <property type="project" value="UniProtKB-UniRule"/>
</dbReference>
<dbReference type="InterPro" id="IPR020583">
    <property type="entry name" value="Inositol_monoP_metal-BS"/>
</dbReference>
<proteinExistence type="inferred from homology"/>
<dbReference type="InterPro" id="IPR051090">
    <property type="entry name" value="Inositol_monoP_superfamily"/>
</dbReference>
<keyword evidence="6 12" id="KW-0479">Metal-binding</keyword>
<keyword evidence="8 12" id="KW-0460">Magnesium</keyword>
<reference evidence="14" key="1">
    <citation type="submission" date="2015-06" db="EMBL/GenBank/DDBJ databases">
        <authorList>
            <person name="Lim Y.L."/>
            <person name="Ee R."/>
            <person name="Yong D."/>
            <person name="How K.Y."/>
            <person name="Yin W.F."/>
            <person name="Chan K.G."/>
        </authorList>
    </citation>
    <scope>NUCLEOTIDE SEQUENCE [LARGE SCALE GENOMIC DNA]</scope>
    <source>
        <strain evidence="14">DSM 25325</strain>
    </source>
</reference>
<dbReference type="PRINTS" id="PR00377">
    <property type="entry name" value="IMPHPHTASES"/>
</dbReference>